<dbReference type="EMBL" id="MU251246">
    <property type="protein sequence ID" value="KAG9257123.1"/>
    <property type="molecule type" value="Genomic_DNA"/>
</dbReference>
<protein>
    <submittedName>
        <fullName evidence="2">Uncharacterized protein</fullName>
    </submittedName>
</protein>
<accession>A0A9P7ZRQ8</accession>
<reference evidence="2" key="1">
    <citation type="journal article" date="2021" name="IMA Fungus">
        <title>Genomic characterization of three marine fungi, including Emericellopsis atlantica sp. nov. with signatures of a generalist lifestyle and marine biomass degradation.</title>
        <authorList>
            <person name="Hagestad O.C."/>
            <person name="Hou L."/>
            <person name="Andersen J.H."/>
            <person name="Hansen E.H."/>
            <person name="Altermark B."/>
            <person name="Li C."/>
            <person name="Kuhnert E."/>
            <person name="Cox R.J."/>
            <person name="Crous P.W."/>
            <person name="Spatafora J.W."/>
            <person name="Lail K."/>
            <person name="Amirebrahimi M."/>
            <person name="Lipzen A."/>
            <person name="Pangilinan J."/>
            <person name="Andreopoulos W."/>
            <person name="Hayes R.D."/>
            <person name="Ng V."/>
            <person name="Grigoriev I.V."/>
            <person name="Jackson S.A."/>
            <person name="Sutton T.D.S."/>
            <person name="Dobson A.D.W."/>
            <person name="Rama T."/>
        </authorList>
    </citation>
    <scope>NUCLEOTIDE SEQUENCE</scope>
    <source>
        <strain evidence="2">TS7</strain>
    </source>
</reference>
<dbReference type="GeneID" id="70290749"/>
<keyword evidence="1" id="KW-0812">Transmembrane</keyword>
<feature type="transmembrane region" description="Helical" evidence="1">
    <location>
        <begin position="66"/>
        <end position="90"/>
    </location>
</feature>
<gene>
    <name evidence="2" type="ORF">F5Z01DRAFT_454109</name>
</gene>
<evidence type="ECO:0000256" key="1">
    <source>
        <dbReference type="SAM" id="Phobius"/>
    </source>
</evidence>
<dbReference type="Proteomes" id="UP000887229">
    <property type="component" value="Unassembled WGS sequence"/>
</dbReference>
<sequence length="207" mass="23125">MLIATEPLFEFGGDLLYWNMLLEASEGKVSIQTLRDSLEHRIGCMHSLLENSSFASQLLLGLSRSLVVYTISLTLFAALAWLQAVALGVLMRKRGDGVSASVCEASILDTGKPPAGHMGDVCPCHRKELTRARFCRQKRQALYDDLFLPMALERRNGALAVVSTLEFRRAGRAYLKHTVCRYVMEAVSAEMMKDEQITMTGLIRHME</sequence>
<organism evidence="2 3">
    <name type="scientific">Emericellopsis atlantica</name>
    <dbReference type="NCBI Taxonomy" id="2614577"/>
    <lineage>
        <taxon>Eukaryota</taxon>
        <taxon>Fungi</taxon>
        <taxon>Dikarya</taxon>
        <taxon>Ascomycota</taxon>
        <taxon>Pezizomycotina</taxon>
        <taxon>Sordariomycetes</taxon>
        <taxon>Hypocreomycetidae</taxon>
        <taxon>Hypocreales</taxon>
        <taxon>Bionectriaceae</taxon>
        <taxon>Emericellopsis</taxon>
    </lineage>
</organism>
<proteinExistence type="predicted"/>
<evidence type="ECO:0000313" key="3">
    <source>
        <dbReference type="Proteomes" id="UP000887229"/>
    </source>
</evidence>
<dbReference type="AlphaFoldDB" id="A0A9P7ZRQ8"/>
<keyword evidence="1" id="KW-1133">Transmembrane helix</keyword>
<evidence type="ECO:0000313" key="2">
    <source>
        <dbReference type="EMBL" id="KAG9257123.1"/>
    </source>
</evidence>
<keyword evidence="3" id="KW-1185">Reference proteome</keyword>
<name>A0A9P7ZRQ8_9HYPO</name>
<comment type="caution">
    <text evidence="2">The sequence shown here is derived from an EMBL/GenBank/DDBJ whole genome shotgun (WGS) entry which is preliminary data.</text>
</comment>
<keyword evidence="1" id="KW-0472">Membrane</keyword>
<dbReference type="RefSeq" id="XP_046121047.1">
    <property type="nucleotide sequence ID" value="XM_046259846.1"/>
</dbReference>